<reference evidence="4" key="1">
    <citation type="submission" date="2025-08" db="UniProtKB">
        <authorList>
            <consortium name="RefSeq"/>
        </authorList>
    </citation>
    <scope>IDENTIFICATION</scope>
    <source>
        <tissue evidence="4">Kidney</tissue>
    </source>
</reference>
<feature type="region of interest" description="Disordered" evidence="1">
    <location>
        <begin position="697"/>
        <end position="777"/>
    </location>
</feature>
<evidence type="ECO:0000259" key="2">
    <source>
        <dbReference type="PROSITE" id="PS01179"/>
    </source>
</evidence>
<feature type="region of interest" description="Disordered" evidence="1">
    <location>
        <begin position="502"/>
        <end position="529"/>
    </location>
</feature>
<feature type="domain" description="PID" evidence="2">
    <location>
        <begin position="185"/>
        <end position="252"/>
    </location>
</feature>
<organism evidence="3 4">
    <name type="scientific">Pteropus vampyrus</name>
    <name type="common">Large flying fox</name>
    <dbReference type="NCBI Taxonomy" id="132908"/>
    <lineage>
        <taxon>Eukaryota</taxon>
        <taxon>Metazoa</taxon>
        <taxon>Chordata</taxon>
        <taxon>Craniata</taxon>
        <taxon>Vertebrata</taxon>
        <taxon>Euteleostomi</taxon>
        <taxon>Mammalia</taxon>
        <taxon>Eutheria</taxon>
        <taxon>Laurasiatheria</taxon>
        <taxon>Chiroptera</taxon>
        <taxon>Yinpterochiroptera</taxon>
        <taxon>Pteropodoidea</taxon>
        <taxon>Pteropodidae</taxon>
        <taxon>Pteropodinae</taxon>
        <taxon>Pteropus</taxon>
    </lineage>
</organism>
<feature type="compositionally biased region" description="Basic and acidic residues" evidence="1">
    <location>
        <begin position="717"/>
        <end position="731"/>
    </location>
</feature>
<keyword evidence="3" id="KW-1185">Reference proteome</keyword>
<dbReference type="OrthoDB" id="10030336at2759"/>
<dbReference type="GeneID" id="105303426"/>
<feature type="region of interest" description="Disordered" evidence="1">
    <location>
        <begin position="411"/>
        <end position="442"/>
    </location>
</feature>
<sequence length="777" mass="83391">MIETCDRHSHLQESSPESHVEEQTGVQPRGFVTVTEGEGPPVRVPSGGMGGPASVAEKGATLHLNKLQDSVTDRFGCIGRVSAYRTKFLTRVEWAVTGVQQTSAQSANIRAWRAVLQAPGHRRAPAFPDSCLRGEGQSQHSCVTGKYEFKAKNIKKKKVSIMVSVDGVKVILKKKKKKKEWTWDERKMLVMQDPIYRIFYVSHDSQDLKIFSYIARDGASNVFRCNVFKSKKKSQAMRIVRTVGQAFEVCHKLSLQHTQQNADGQEDGDSERDSSGSGDPGRQLTGAERAHTATAEETDIDAVEGPVPRSDGLDFSRGVTDLDAVGKDGGSHMDAKVGRRRPPPGAACVAARPQWVPSCPGWRLSPAQPRQAGPHTVCLAPARPARASPILPPGCGQDDKGRIELRLRNAELEAKLQPEDRTKAPGRRPPADRRLTPSPRPPQVHLLKEQLAAEAAARLEAQARVHQLLLQNRDALQHVSLLVGQPGAAAVPRVRHRLRGRVRQRGQRGGPAPPAAPAAAPGAGRQPRRRAACGMFENVNAALTPQPQSGRPFPRSSWSPAPSSAALGSAEHGGPGLWGGGSQHLEDLGQAVGTRASDLLQCREPWSRASAGTVEVNAAAEAQLASGGGGRPWEAFPRLEPPPPPAARKRTPRALKTTRDMLISSQPVLSSLDCGAELVPGQPQDAPPVPAEVTMDVVHGGGALPNGQPSLSVPDLIHQDSQDEARLKATEGGRAPSPRPVQRNSRSLSPSPTSPAERPEDSGLDSEGPHPDLLSFE</sequence>
<dbReference type="KEGG" id="pvp:105303426"/>
<feature type="compositionally biased region" description="Basic and acidic residues" evidence="1">
    <location>
        <begin position="1"/>
        <end position="22"/>
    </location>
</feature>
<feature type="compositionally biased region" description="Low complexity" evidence="1">
    <location>
        <begin position="275"/>
        <end position="295"/>
    </location>
</feature>
<dbReference type="Proteomes" id="UP000515202">
    <property type="component" value="Unplaced"/>
</dbReference>
<feature type="compositionally biased region" description="Basic and acidic residues" evidence="1">
    <location>
        <begin position="324"/>
        <end position="337"/>
    </location>
</feature>
<feature type="region of interest" description="Disordered" evidence="1">
    <location>
        <begin position="1"/>
        <end position="26"/>
    </location>
</feature>
<dbReference type="SMART" id="SM00462">
    <property type="entry name" value="PTB"/>
    <property type="match status" value="1"/>
</dbReference>
<feature type="region of interest" description="Disordered" evidence="1">
    <location>
        <begin position="543"/>
        <end position="585"/>
    </location>
</feature>
<feature type="compositionally biased region" description="Low complexity" evidence="1">
    <location>
        <begin position="552"/>
        <end position="570"/>
    </location>
</feature>
<protein>
    <submittedName>
        <fullName evidence="4">Uncharacterized protein LOC105303426</fullName>
    </submittedName>
</protein>
<feature type="region of interest" description="Disordered" evidence="1">
    <location>
        <begin position="257"/>
        <end position="346"/>
    </location>
</feature>
<evidence type="ECO:0000313" key="4">
    <source>
        <dbReference type="RefSeq" id="XP_023377269.1"/>
    </source>
</evidence>
<dbReference type="FunFam" id="2.30.29.30:FF:000466">
    <property type="entry name" value="carboxyl-terminal PDZ ligand of neuronal nitric oxide synthase protein-like"/>
    <property type="match status" value="1"/>
</dbReference>
<dbReference type="Pfam" id="PF15429">
    <property type="entry name" value="DUF4628"/>
    <property type="match status" value="1"/>
</dbReference>
<dbReference type="PANTHER" id="PTHR11232">
    <property type="entry name" value="PHOSPHOTYROSINE INTERACTION DOMAIN-CONTAINING FAMILY MEMBER"/>
    <property type="match status" value="1"/>
</dbReference>
<dbReference type="GO" id="GO:0050998">
    <property type="term" value="F:nitric-oxide synthase binding"/>
    <property type="evidence" value="ECO:0007669"/>
    <property type="project" value="TreeGrafter"/>
</dbReference>
<dbReference type="SUPFAM" id="SSF50729">
    <property type="entry name" value="PH domain-like"/>
    <property type="match status" value="1"/>
</dbReference>
<evidence type="ECO:0000313" key="3">
    <source>
        <dbReference type="Proteomes" id="UP000515202"/>
    </source>
</evidence>
<feature type="compositionally biased region" description="Polar residues" evidence="1">
    <location>
        <begin position="742"/>
        <end position="751"/>
    </location>
</feature>
<proteinExistence type="predicted"/>
<dbReference type="InterPro" id="IPR027851">
    <property type="entry name" value="DUF4628"/>
</dbReference>
<dbReference type="Pfam" id="PF00640">
    <property type="entry name" value="PID"/>
    <property type="match status" value="1"/>
</dbReference>
<dbReference type="PANTHER" id="PTHR11232:SF76">
    <property type="entry name" value="CARBOXYL-TERMINAL PDZ LIGAND OF NEURONAL NITRIC OXIDE SYNTHASE PROTEIN"/>
    <property type="match status" value="1"/>
</dbReference>
<dbReference type="PROSITE" id="PS01179">
    <property type="entry name" value="PID"/>
    <property type="match status" value="1"/>
</dbReference>
<evidence type="ECO:0000256" key="1">
    <source>
        <dbReference type="SAM" id="MobiDB-lite"/>
    </source>
</evidence>
<feature type="compositionally biased region" description="Gly residues" evidence="1">
    <location>
        <begin position="571"/>
        <end position="582"/>
    </location>
</feature>
<dbReference type="Gene3D" id="2.30.29.30">
    <property type="entry name" value="Pleckstrin-homology domain (PH domain)/Phosphotyrosine-binding domain (PTB)"/>
    <property type="match status" value="1"/>
</dbReference>
<gene>
    <name evidence="4" type="primary">LOC105303426</name>
</gene>
<feature type="compositionally biased region" description="Basic and acidic residues" evidence="1">
    <location>
        <begin position="411"/>
        <end position="435"/>
    </location>
</feature>
<name>A0A6P6BQB7_PTEVA</name>
<accession>A0A6P6BQB7</accession>
<dbReference type="InterPro" id="IPR011993">
    <property type="entry name" value="PH-like_dom_sf"/>
</dbReference>
<dbReference type="RefSeq" id="XP_023377269.1">
    <property type="nucleotide sequence ID" value="XM_023521501.1"/>
</dbReference>
<feature type="region of interest" description="Disordered" evidence="1">
    <location>
        <begin position="623"/>
        <end position="653"/>
    </location>
</feature>
<dbReference type="InterPro" id="IPR051133">
    <property type="entry name" value="Adapter_Engulfment-Domain"/>
</dbReference>
<dbReference type="InterPro" id="IPR006020">
    <property type="entry name" value="PTB/PI_dom"/>
</dbReference>
<dbReference type="AlphaFoldDB" id="A0A6P6BQB7"/>